<dbReference type="GO" id="GO:0050839">
    <property type="term" value="F:cell adhesion molecule binding"/>
    <property type="evidence" value="ECO:0007669"/>
    <property type="project" value="TreeGrafter"/>
</dbReference>
<comment type="caution">
    <text evidence="10">The sequence shown here is derived from an EMBL/GenBank/DDBJ whole genome shotgun (WGS) entry which is preliminary data.</text>
</comment>
<feature type="chain" id="PRO_5013507756" description="Ig-like domain-containing protein" evidence="8">
    <location>
        <begin position="24"/>
        <end position="618"/>
    </location>
</feature>
<feature type="domain" description="Ig-like" evidence="9">
    <location>
        <begin position="284"/>
        <end position="392"/>
    </location>
</feature>
<name>A0A2A2KM52_9BILA</name>
<evidence type="ECO:0000256" key="5">
    <source>
        <dbReference type="ARBA" id="ARBA00023319"/>
    </source>
</evidence>
<keyword evidence="2 7" id="KW-0472">Membrane</keyword>
<proteinExistence type="predicted"/>
<dbReference type="GO" id="GO:0098609">
    <property type="term" value="P:cell-cell adhesion"/>
    <property type="evidence" value="ECO:0007669"/>
    <property type="project" value="TreeGrafter"/>
</dbReference>
<dbReference type="PANTHER" id="PTHR11640">
    <property type="entry name" value="NEPHRIN"/>
    <property type="match status" value="1"/>
</dbReference>
<feature type="region of interest" description="Disordered" evidence="6">
    <location>
        <begin position="407"/>
        <end position="426"/>
    </location>
</feature>
<keyword evidence="7" id="KW-0812">Transmembrane</keyword>
<evidence type="ECO:0000256" key="3">
    <source>
        <dbReference type="ARBA" id="ARBA00023157"/>
    </source>
</evidence>
<evidence type="ECO:0000313" key="10">
    <source>
        <dbReference type="EMBL" id="PAV74913.1"/>
    </source>
</evidence>
<feature type="signal peptide" evidence="8">
    <location>
        <begin position="1"/>
        <end position="23"/>
    </location>
</feature>
<dbReference type="EMBL" id="LIAE01008257">
    <property type="protein sequence ID" value="PAV74918.1"/>
    <property type="molecule type" value="Genomic_DNA"/>
</dbReference>
<comment type="subcellular location">
    <subcellularLocation>
        <location evidence="1">Membrane</location>
        <topology evidence="1">Single-pass type I membrane protein</topology>
    </subcellularLocation>
</comment>
<keyword evidence="5" id="KW-0393">Immunoglobulin domain</keyword>
<feature type="transmembrane region" description="Helical" evidence="7">
    <location>
        <begin position="532"/>
        <end position="555"/>
    </location>
</feature>
<dbReference type="EMBL" id="LIAE01008257">
    <property type="protein sequence ID" value="PAV74913.1"/>
    <property type="molecule type" value="Genomic_DNA"/>
</dbReference>
<dbReference type="PANTHER" id="PTHR11640:SF31">
    <property type="entry name" value="IRREGULAR CHIASM C-ROUGHEST PROTEIN-RELATED"/>
    <property type="match status" value="1"/>
</dbReference>
<sequence>MATALGIILLLLIGILSLHGRKAIQDDLPSLKVSAQMPPTVQVKISDMPFQVSNAQHLNQIVWTMLGPTTKETIYCVSESPVSQLRFVCIDCIDRNITDMVNVLNSAQDLTRSAGFPTIVLRNIVVNTNWTGATIMCQATLQGQIVDSAPATVDVRYLKQPHVVDENGQGPVLISNQGYRFYVECVRGPDNLCQQSGRRKTLRCAVQAHPDANNFRWLKNGVITSGNGAEITIGTEMIGQSIQCQANNNLLSDQEMQTSEAVQIDPYSSAHLSGDNFAQLQSIPPFQAGNRIEMNQQVKMTCNVDGNPRPVVFWRLRRSNGQVEDAACPQGFEGQYTEMGGGLGLPYRNPNAVHLTASCTLKIQNYSYSGQYWCSACSYVSQGAPECSPPLDSPGQSTLNIQVIGTPMQSDTPTTIEQVRDPPDSRHNSAVVTVHYCAEPMPRPPREVVFIIDQNDLQVGQQWENFQFEGATQNNSVPNCYLARLKINQVRDSDRYRQISLKVMNQYGSKQIPVSLDTLLGGGSSSSAHINAWWIVFFVVIGLILFSICLLAFCIKRRVMCFQRTKDATDYNEPKAKANLNARDNFYDADPPRHFNPTPTGEVNEPAYGVYLSREAVV</sequence>
<reference evidence="10 11" key="1">
    <citation type="journal article" date="2017" name="Curr. Biol.">
        <title>Genome architecture and evolution of a unichromosomal asexual nematode.</title>
        <authorList>
            <person name="Fradin H."/>
            <person name="Zegar C."/>
            <person name="Gutwein M."/>
            <person name="Lucas J."/>
            <person name="Kovtun M."/>
            <person name="Corcoran D."/>
            <person name="Baugh L.R."/>
            <person name="Kiontke K."/>
            <person name="Gunsalus K."/>
            <person name="Fitch D.H."/>
            <person name="Piano F."/>
        </authorList>
    </citation>
    <scope>NUCLEOTIDE SEQUENCE [LARGE SCALE GENOMIC DNA]</scope>
    <source>
        <strain evidence="10">PF1309</strain>
    </source>
</reference>
<dbReference type="SUPFAM" id="SSF48726">
    <property type="entry name" value="Immunoglobulin"/>
    <property type="match status" value="1"/>
</dbReference>
<gene>
    <name evidence="10" type="ORF">WR25_04048</name>
</gene>
<dbReference type="GO" id="GO:0005886">
    <property type="term" value="C:plasma membrane"/>
    <property type="evidence" value="ECO:0007669"/>
    <property type="project" value="TreeGrafter"/>
</dbReference>
<keyword evidence="8" id="KW-0732">Signal</keyword>
<protein>
    <recommendedName>
        <fullName evidence="9">Ig-like domain-containing protein</fullName>
    </recommendedName>
</protein>
<dbReference type="InterPro" id="IPR007110">
    <property type="entry name" value="Ig-like_dom"/>
</dbReference>
<dbReference type="EMBL" id="LIAE01008257">
    <property type="protein sequence ID" value="PAV74916.1"/>
    <property type="molecule type" value="Genomic_DNA"/>
</dbReference>
<feature type="compositionally biased region" description="Polar residues" evidence="6">
    <location>
        <begin position="407"/>
        <end position="417"/>
    </location>
</feature>
<feature type="domain" description="Ig-like" evidence="9">
    <location>
        <begin position="171"/>
        <end position="263"/>
    </location>
</feature>
<dbReference type="SMART" id="SM00408">
    <property type="entry name" value="IGc2"/>
    <property type="match status" value="1"/>
</dbReference>
<evidence type="ECO:0000256" key="2">
    <source>
        <dbReference type="ARBA" id="ARBA00023136"/>
    </source>
</evidence>
<dbReference type="AlphaFoldDB" id="A0A2A2KM52"/>
<dbReference type="InterPro" id="IPR051275">
    <property type="entry name" value="Cell_adhesion_signaling"/>
</dbReference>
<dbReference type="Gene3D" id="2.60.40.10">
    <property type="entry name" value="Immunoglobulins"/>
    <property type="match status" value="1"/>
</dbReference>
<dbReference type="EMBL" id="LIAE01008257">
    <property type="protein sequence ID" value="PAV74915.1"/>
    <property type="molecule type" value="Genomic_DNA"/>
</dbReference>
<dbReference type="GO" id="GO:0005911">
    <property type="term" value="C:cell-cell junction"/>
    <property type="evidence" value="ECO:0007669"/>
    <property type="project" value="TreeGrafter"/>
</dbReference>
<evidence type="ECO:0000256" key="1">
    <source>
        <dbReference type="ARBA" id="ARBA00004479"/>
    </source>
</evidence>
<keyword evidence="3" id="KW-1015">Disulfide bond</keyword>
<dbReference type="Proteomes" id="UP000218231">
    <property type="component" value="Unassembled WGS sequence"/>
</dbReference>
<keyword evidence="7" id="KW-1133">Transmembrane helix</keyword>
<dbReference type="OrthoDB" id="6107927at2759"/>
<evidence type="ECO:0000256" key="7">
    <source>
        <dbReference type="SAM" id="Phobius"/>
    </source>
</evidence>
<dbReference type="InterPro" id="IPR013783">
    <property type="entry name" value="Ig-like_fold"/>
</dbReference>
<keyword evidence="11" id="KW-1185">Reference proteome</keyword>
<evidence type="ECO:0000256" key="8">
    <source>
        <dbReference type="SAM" id="SignalP"/>
    </source>
</evidence>
<organism evidence="10 11">
    <name type="scientific">Diploscapter pachys</name>
    <dbReference type="NCBI Taxonomy" id="2018661"/>
    <lineage>
        <taxon>Eukaryota</taxon>
        <taxon>Metazoa</taxon>
        <taxon>Ecdysozoa</taxon>
        <taxon>Nematoda</taxon>
        <taxon>Chromadorea</taxon>
        <taxon>Rhabditida</taxon>
        <taxon>Rhabditina</taxon>
        <taxon>Rhabditomorpha</taxon>
        <taxon>Rhabditoidea</taxon>
        <taxon>Rhabditidae</taxon>
        <taxon>Diploscapter</taxon>
    </lineage>
</organism>
<dbReference type="CDD" id="cd00096">
    <property type="entry name" value="Ig"/>
    <property type="match status" value="1"/>
</dbReference>
<accession>A0A2A2KM52</accession>
<evidence type="ECO:0000259" key="9">
    <source>
        <dbReference type="PROSITE" id="PS50835"/>
    </source>
</evidence>
<dbReference type="InterPro" id="IPR003598">
    <property type="entry name" value="Ig_sub2"/>
</dbReference>
<dbReference type="InterPro" id="IPR036179">
    <property type="entry name" value="Ig-like_dom_sf"/>
</dbReference>
<evidence type="ECO:0000256" key="6">
    <source>
        <dbReference type="SAM" id="MobiDB-lite"/>
    </source>
</evidence>
<evidence type="ECO:0000313" key="11">
    <source>
        <dbReference type="Proteomes" id="UP000218231"/>
    </source>
</evidence>
<keyword evidence="4" id="KW-0325">Glycoprotein</keyword>
<dbReference type="PROSITE" id="PS50835">
    <property type="entry name" value="IG_LIKE"/>
    <property type="match status" value="2"/>
</dbReference>
<evidence type="ECO:0000256" key="4">
    <source>
        <dbReference type="ARBA" id="ARBA00023180"/>
    </source>
</evidence>